<organism evidence="9 10">
    <name type="scientific">Paracoccus laeviglucosivorans</name>
    <dbReference type="NCBI Taxonomy" id="1197861"/>
    <lineage>
        <taxon>Bacteria</taxon>
        <taxon>Pseudomonadati</taxon>
        <taxon>Pseudomonadota</taxon>
        <taxon>Alphaproteobacteria</taxon>
        <taxon>Rhodobacterales</taxon>
        <taxon>Paracoccaceae</taxon>
        <taxon>Paracoccus</taxon>
    </lineage>
</organism>
<sequence length="348" mass="35630">MNAHEFVLRLGPHISVPVSRRFAIAAPLLLIALLISAHAAMNMGALRTAPGDVFRALFLPLDSLDRDARLVAQFRLPRVGVALMGGAMMAASGYLLQVVSRNGLADPGLLGLSDGATVAVIMTGFLLGPIPVQQLSLISLGGALATALLVLGLGRRLLTGGGIILVGLAINILLGSVVEVILAAGTATDFAQLMAWSRGTLGSVDTADLQLITQWFALLLPVALLCSRVLQPMLLGEEAALALGVPARGAAILLVLLATAFAAPVIAACGPIAFVGLMSAWIARGLVGERPTEVLLTAMLAGAGILLWADTLGRVLFAPVVVSAGIMVSVVGALVFILSARAGGRTRS</sequence>
<evidence type="ECO:0000256" key="4">
    <source>
        <dbReference type="ARBA" id="ARBA00022475"/>
    </source>
</evidence>
<dbReference type="EMBL" id="FXTK01000015">
    <property type="protein sequence ID" value="SMO87087.1"/>
    <property type="molecule type" value="Genomic_DNA"/>
</dbReference>
<dbReference type="PANTHER" id="PTHR30472">
    <property type="entry name" value="FERRIC ENTEROBACTIN TRANSPORT SYSTEM PERMEASE PROTEIN"/>
    <property type="match status" value="1"/>
</dbReference>
<comment type="similarity">
    <text evidence="2">Belongs to the binding-protein-dependent transport system permease family. FecCD subfamily.</text>
</comment>
<feature type="transmembrane region" description="Helical" evidence="8">
    <location>
        <begin position="265"/>
        <end position="287"/>
    </location>
</feature>
<dbReference type="AlphaFoldDB" id="A0A521ET50"/>
<evidence type="ECO:0000256" key="5">
    <source>
        <dbReference type="ARBA" id="ARBA00022692"/>
    </source>
</evidence>
<feature type="transmembrane region" description="Helical" evidence="8">
    <location>
        <begin position="207"/>
        <end position="227"/>
    </location>
</feature>
<reference evidence="9 10" key="1">
    <citation type="submission" date="2017-05" db="EMBL/GenBank/DDBJ databases">
        <authorList>
            <person name="Varghese N."/>
            <person name="Submissions S."/>
        </authorList>
    </citation>
    <scope>NUCLEOTIDE SEQUENCE [LARGE SCALE GENOMIC DNA]</scope>
    <source>
        <strain evidence="9 10">DSM 100094</strain>
    </source>
</reference>
<evidence type="ECO:0000256" key="1">
    <source>
        <dbReference type="ARBA" id="ARBA00004651"/>
    </source>
</evidence>
<comment type="subcellular location">
    <subcellularLocation>
        <location evidence="1">Cell membrane</location>
        <topology evidence="1">Multi-pass membrane protein</topology>
    </subcellularLocation>
</comment>
<evidence type="ECO:0000256" key="2">
    <source>
        <dbReference type="ARBA" id="ARBA00007935"/>
    </source>
</evidence>
<accession>A0A521ET50</accession>
<gene>
    <name evidence="9" type="ORF">SAMN06265221_11562</name>
</gene>
<name>A0A521ET50_9RHOB</name>
<evidence type="ECO:0000313" key="10">
    <source>
        <dbReference type="Proteomes" id="UP000319014"/>
    </source>
</evidence>
<evidence type="ECO:0000256" key="6">
    <source>
        <dbReference type="ARBA" id="ARBA00022989"/>
    </source>
</evidence>
<evidence type="ECO:0000256" key="8">
    <source>
        <dbReference type="SAM" id="Phobius"/>
    </source>
</evidence>
<dbReference type="GO" id="GO:0022857">
    <property type="term" value="F:transmembrane transporter activity"/>
    <property type="evidence" value="ECO:0007669"/>
    <property type="project" value="InterPro"/>
</dbReference>
<dbReference type="GO" id="GO:0033214">
    <property type="term" value="P:siderophore-iron import into cell"/>
    <property type="evidence" value="ECO:0007669"/>
    <property type="project" value="TreeGrafter"/>
</dbReference>
<dbReference type="SUPFAM" id="SSF81345">
    <property type="entry name" value="ABC transporter involved in vitamin B12 uptake, BtuC"/>
    <property type="match status" value="1"/>
</dbReference>
<dbReference type="Proteomes" id="UP000319014">
    <property type="component" value="Unassembled WGS sequence"/>
</dbReference>
<dbReference type="CDD" id="cd06550">
    <property type="entry name" value="TM_ABC_iron-siderophores_like"/>
    <property type="match status" value="1"/>
</dbReference>
<keyword evidence="4" id="KW-1003">Cell membrane</keyword>
<protein>
    <submittedName>
        <fullName evidence="9">Iron complex transport system permease protein</fullName>
    </submittedName>
</protein>
<evidence type="ECO:0000313" key="9">
    <source>
        <dbReference type="EMBL" id="SMO87087.1"/>
    </source>
</evidence>
<dbReference type="Pfam" id="PF01032">
    <property type="entry name" value="FecCD"/>
    <property type="match status" value="1"/>
</dbReference>
<feature type="transmembrane region" description="Helical" evidence="8">
    <location>
        <begin position="239"/>
        <end position="259"/>
    </location>
</feature>
<keyword evidence="7 8" id="KW-0472">Membrane</keyword>
<feature type="transmembrane region" description="Helical" evidence="8">
    <location>
        <begin position="134"/>
        <end position="151"/>
    </location>
</feature>
<keyword evidence="6 8" id="KW-1133">Transmembrane helix</keyword>
<feature type="transmembrane region" description="Helical" evidence="8">
    <location>
        <begin position="315"/>
        <end position="338"/>
    </location>
</feature>
<dbReference type="OrthoDB" id="9811975at2"/>
<dbReference type="InterPro" id="IPR037294">
    <property type="entry name" value="ABC_BtuC-like"/>
</dbReference>
<evidence type="ECO:0000256" key="7">
    <source>
        <dbReference type="ARBA" id="ARBA00023136"/>
    </source>
</evidence>
<dbReference type="PANTHER" id="PTHR30472:SF37">
    <property type="entry name" value="FE(3+) DICITRATE TRANSPORT SYSTEM PERMEASE PROTEIN FECD-RELATED"/>
    <property type="match status" value="1"/>
</dbReference>
<feature type="transmembrane region" description="Helical" evidence="8">
    <location>
        <begin position="108"/>
        <end position="128"/>
    </location>
</feature>
<feature type="transmembrane region" description="Helical" evidence="8">
    <location>
        <begin position="294"/>
        <end position="309"/>
    </location>
</feature>
<feature type="transmembrane region" description="Helical" evidence="8">
    <location>
        <begin position="79"/>
        <end position="96"/>
    </location>
</feature>
<evidence type="ECO:0000256" key="3">
    <source>
        <dbReference type="ARBA" id="ARBA00022448"/>
    </source>
</evidence>
<dbReference type="InterPro" id="IPR000522">
    <property type="entry name" value="ABC_transptr_permease_BtuC"/>
</dbReference>
<dbReference type="RefSeq" id="WP_142664027.1">
    <property type="nucleotide sequence ID" value="NZ_FXTK01000015.1"/>
</dbReference>
<proteinExistence type="inferred from homology"/>
<keyword evidence="5 8" id="KW-0812">Transmembrane</keyword>
<feature type="transmembrane region" description="Helical" evidence="8">
    <location>
        <begin position="163"/>
        <end position="187"/>
    </location>
</feature>
<dbReference type="Gene3D" id="1.10.3470.10">
    <property type="entry name" value="ABC transporter involved in vitamin B12 uptake, BtuC"/>
    <property type="match status" value="1"/>
</dbReference>
<keyword evidence="3" id="KW-0813">Transport</keyword>
<dbReference type="GO" id="GO:0005886">
    <property type="term" value="C:plasma membrane"/>
    <property type="evidence" value="ECO:0007669"/>
    <property type="project" value="UniProtKB-SubCell"/>
</dbReference>
<keyword evidence="10" id="KW-1185">Reference proteome</keyword>